<dbReference type="PANTHER" id="PTHR28106">
    <property type="entry name" value="MITOCHONDRIAL ATPASE COMPLEX SUBUNIT ATP10"/>
    <property type="match status" value="1"/>
</dbReference>
<feature type="signal peptide" evidence="1">
    <location>
        <begin position="1"/>
        <end position="20"/>
    </location>
</feature>
<sequence>MKKLTLTLATLFVLIQIAKAQVGDSFPEMTGTSLTDAEITVPSATQDKMTLVGIAFSKKAEDDLKTWFQPIWERFIREADPNALIPEMKPDVNVVFIPMFTGLKRGASGSAIRKMQKDVDKKLHPHVIVYSGKMGDYEDQLNMSEKDKPYFYVVNKAGEIIYATSGRSSMKKLNEVEEMVTDY</sequence>
<dbReference type="OrthoDB" id="1118896at2"/>
<evidence type="ECO:0000313" key="3">
    <source>
        <dbReference type="Proteomes" id="UP000193804"/>
    </source>
</evidence>
<dbReference type="PANTHER" id="PTHR28106:SF1">
    <property type="entry name" value="MITOCHONDRIAL ATPASE COMPLEX SUBUNIT ATP10"/>
    <property type="match status" value="1"/>
</dbReference>
<dbReference type="RefSeq" id="WP_085516066.1">
    <property type="nucleotide sequence ID" value="NZ_FXAW01000002.1"/>
</dbReference>
<dbReference type="STRING" id="1028.SAMN05661096_01088"/>
<feature type="chain" id="PRO_5013185858" evidence="1">
    <location>
        <begin position="21"/>
        <end position="183"/>
    </location>
</feature>
<evidence type="ECO:0000256" key="1">
    <source>
        <dbReference type="SAM" id="SignalP"/>
    </source>
</evidence>
<evidence type="ECO:0000313" key="2">
    <source>
        <dbReference type="EMBL" id="SMG20216.1"/>
    </source>
</evidence>
<organism evidence="2 3">
    <name type="scientific">Marivirga sericea</name>
    <dbReference type="NCBI Taxonomy" id="1028"/>
    <lineage>
        <taxon>Bacteria</taxon>
        <taxon>Pseudomonadati</taxon>
        <taxon>Bacteroidota</taxon>
        <taxon>Cytophagia</taxon>
        <taxon>Cytophagales</taxon>
        <taxon>Marivirgaceae</taxon>
        <taxon>Marivirga</taxon>
    </lineage>
</organism>
<accession>A0A1X7IYX5</accession>
<dbReference type="AlphaFoldDB" id="A0A1X7IYX5"/>
<dbReference type="Proteomes" id="UP000193804">
    <property type="component" value="Unassembled WGS sequence"/>
</dbReference>
<reference evidence="3" key="1">
    <citation type="submission" date="2017-04" db="EMBL/GenBank/DDBJ databases">
        <authorList>
            <person name="Varghese N."/>
            <person name="Submissions S."/>
        </authorList>
    </citation>
    <scope>NUCLEOTIDE SEQUENCE [LARGE SCALE GENOMIC DNA]</scope>
    <source>
        <strain evidence="3">DSM 4125</strain>
    </source>
</reference>
<dbReference type="EMBL" id="FXAW01000002">
    <property type="protein sequence ID" value="SMG20216.1"/>
    <property type="molecule type" value="Genomic_DNA"/>
</dbReference>
<dbReference type="Pfam" id="PF05176">
    <property type="entry name" value="ATP-synt_10"/>
    <property type="match status" value="1"/>
</dbReference>
<protein>
    <submittedName>
        <fullName evidence="2">ATP10 protein</fullName>
    </submittedName>
</protein>
<keyword evidence="1" id="KW-0732">Signal</keyword>
<dbReference type="InterPro" id="IPR007849">
    <property type="entry name" value="ATP10"/>
</dbReference>
<proteinExistence type="predicted"/>
<name>A0A1X7IYX5_9BACT</name>
<gene>
    <name evidence="2" type="ORF">SAMN05661096_01088</name>
</gene>
<keyword evidence="3" id="KW-1185">Reference proteome</keyword>